<dbReference type="GO" id="GO:0006002">
    <property type="term" value="P:fructose 6-phosphate metabolic process"/>
    <property type="evidence" value="ECO:0007669"/>
    <property type="project" value="TreeGrafter"/>
</dbReference>
<feature type="domain" description="SIS" evidence="6">
    <location>
        <begin position="192"/>
        <end position="332"/>
    </location>
</feature>
<dbReference type="EC" id="2.6.1.16" evidence="2"/>
<dbReference type="InterPro" id="IPR001347">
    <property type="entry name" value="SIS_dom"/>
</dbReference>
<dbReference type="PANTHER" id="PTHR10937:SF0">
    <property type="entry name" value="GLUTAMINE--FRUCTOSE-6-PHOSPHATE TRANSAMINASE (ISOMERIZING)"/>
    <property type="match status" value="1"/>
</dbReference>
<proteinExistence type="predicted"/>
<comment type="catalytic activity">
    <reaction evidence="1">
        <text>D-fructose 6-phosphate + L-glutamine = D-glucosamine 6-phosphate + L-glutamate</text>
        <dbReference type="Rhea" id="RHEA:13237"/>
        <dbReference type="ChEBI" id="CHEBI:29985"/>
        <dbReference type="ChEBI" id="CHEBI:58359"/>
        <dbReference type="ChEBI" id="CHEBI:58725"/>
        <dbReference type="ChEBI" id="CHEBI:61527"/>
        <dbReference type="EC" id="2.6.1.16"/>
    </reaction>
</comment>
<dbReference type="Pfam" id="PF01380">
    <property type="entry name" value="SIS"/>
    <property type="match status" value="1"/>
</dbReference>
<evidence type="ECO:0000259" key="6">
    <source>
        <dbReference type="PROSITE" id="PS51464"/>
    </source>
</evidence>
<dbReference type="InterPro" id="IPR046348">
    <property type="entry name" value="SIS_dom_sf"/>
</dbReference>
<dbReference type="SUPFAM" id="SSF53697">
    <property type="entry name" value="SIS domain"/>
    <property type="match status" value="1"/>
</dbReference>
<dbReference type="PROSITE" id="PS51464">
    <property type="entry name" value="SIS"/>
    <property type="match status" value="2"/>
</dbReference>
<dbReference type="CDD" id="cd05009">
    <property type="entry name" value="SIS_GlmS_GlmD_2"/>
    <property type="match status" value="1"/>
</dbReference>
<dbReference type="GO" id="GO:0097367">
    <property type="term" value="F:carbohydrate derivative binding"/>
    <property type="evidence" value="ECO:0007669"/>
    <property type="project" value="InterPro"/>
</dbReference>
<reference evidence="7" key="1">
    <citation type="submission" date="2020-11" db="EMBL/GenBank/DDBJ databases">
        <title>Agrobacterium vitis strain K377 genome.</title>
        <authorList>
            <person name="Xi H."/>
        </authorList>
    </citation>
    <scope>NUCLEOTIDE SEQUENCE</scope>
    <source>
        <strain evidence="7">K377</strain>
    </source>
</reference>
<dbReference type="GO" id="GO:0005829">
    <property type="term" value="C:cytosol"/>
    <property type="evidence" value="ECO:0007669"/>
    <property type="project" value="TreeGrafter"/>
</dbReference>
<evidence type="ECO:0000256" key="2">
    <source>
        <dbReference type="ARBA" id="ARBA00012916"/>
    </source>
</evidence>
<dbReference type="Proteomes" id="UP000655037">
    <property type="component" value="Unassembled WGS sequence"/>
</dbReference>
<gene>
    <name evidence="7" type="ORF">IEI95_007215</name>
</gene>
<dbReference type="GO" id="GO:0006047">
    <property type="term" value="P:UDP-N-acetylglucosamine metabolic process"/>
    <property type="evidence" value="ECO:0007669"/>
    <property type="project" value="TreeGrafter"/>
</dbReference>
<evidence type="ECO:0000256" key="3">
    <source>
        <dbReference type="ARBA" id="ARBA00016090"/>
    </source>
</evidence>
<dbReference type="GO" id="GO:0006487">
    <property type="term" value="P:protein N-linked glycosylation"/>
    <property type="evidence" value="ECO:0007669"/>
    <property type="project" value="TreeGrafter"/>
</dbReference>
<evidence type="ECO:0000313" key="8">
    <source>
        <dbReference type="Proteomes" id="UP000655037"/>
    </source>
</evidence>
<protein>
    <recommendedName>
        <fullName evidence="3">Glutamine--fructose-6-phosphate aminotransferase [isomerizing]</fullName>
        <ecNumber evidence="2">2.6.1.16</ecNumber>
    </recommendedName>
</protein>
<keyword evidence="4" id="KW-0032">Aminotransferase</keyword>
<organism evidence="7 8">
    <name type="scientific">Agrobacterium vitis</name>
    <name type="common">Rhizobium vitis</name>
    <dbReference type="NCBI Taxonomy" id="373"/>
    <lineage>
        <taxon>Bacteria</taxon>
        <taxon>Pseudomonadati</taxon>
        <taxon>Pseudomonadota</taxon>
        <taxon>Alphaproteobacteria</taxon>
        <taxon>Hyphomicrobiales</taxon>
        <taxon>Rhizobiaceae</taxon>
        <taxon>Rhizobium/Agrobacterium group</taxon>
        <taxon>Agrobacterium</taxon>
    </lineage>
</organism>
<keyword evidence="4" id="KW-0808">Transferase</keyword>
<dbReference type="GO" id="GO:0004360">
    <property type="term" value="F:glutamine-fructose-6-phosphate transaminase (isomerizing) activity"/>
    <property type="evidence" value="ECO:0007669"/>
    <property type="project" value="UniProtKB-EC"/>
</dbReference>
<sequence length="342" mass="35772">MHDLIADIKSQSETLLANAGLLDQAYHSSSRWTGGSDGFVITGMATSLWAWHSASLILSTAGIGHAVADTSEYHRYGTAQSDTSPLIITSRSGESAEIINLLDVVQPGRPVIAVTASEHSTLGRKATNVLPFKAEEKAFYNTSSFTTTLCVATSMVAGLANRTDLAPAVWLAKLAEKVDVVANLDQEVFAAAAAAIAKSRVAIMTGRGHLIGLAQQASLDLQEGMRIAAIPVSGGLLRHGPMELINLPDSVVVMLIPNDHMAGIMVRLASDLVGYGASVVAIAAGPVDLPAGVSVIRVPETIPELNAVVFAVALQKLNVSVAQALNMSTIEPALIPKITRVE</sequence>
<dbReference type="Gene3D" id="3.40.50.10490">
    <property type="entry name" value="Glucose-6-phosphate isomerase like protein, domain 1"/>
    <property type="match status" value="2"/>
</dbReference>
<dbReference type="RefSeq" id="WP_156587727.1">
    <property type="nucleotide sequence ID" value="NZ_JACXXJ020000003.1"/>
</dbReference>
<evidence type="ECO:0000256" key="5">
    <source>
        <dbReference type="ARBA" id="ARBA00022962"/>
    </source>
</evidence>
<dbReference type="PANTHER" id="PTHR10937">
    <property type="entry name" value="GLUCOSAMINE--FRUCTOSE-6-PHOSPHATE AMINOTRANSFERASE, ISOMERIZING"/>
    <property type="match status" value="1"/>
</dbReference>
<accession>A0AAE2R941</accession>
<evidence type="ECO:0000256" key="4">
    <source>
        <dbReference type="ARBA" id="ARBA00022576"/>
    </source>
</evidence>
<dbReference type="AlphaFoldDB" id="A0AAE2R941"/>
<name>A0AAE2R941_AGRVI</name>
<evidence type="ECO:0000313" key="7">
    <source>
        <dbReference type="EMBL" id="MBF2714053.1"/>
    </source>
</evidence>
<dbReference type="EMBL" id="JACXXJ020000003">
    <property type="protein sequence ID" value="MBF2714053.1"/>
    <property type="molecule type" value="Genomic_DNA"/>
</dbReference>
<dbReference type="InterPro" id="IPR035490">
    <property type="entry name" value="GlmS/FrlB_SIS"/>
</dbReference>
<comment type="caution">
    <text evidence="7">The sequence shown here is derived from an EMBL/GenBank/DDBJ whole genome shotgun (WGS) entry which is preliminary data.</text>
</comment>
<evidence type="ECO:0000256" key="1">
    <source>
        <dbReference type="ARBA" id="ARBA00001031"/>
    </source>
</evidence>
<feature type="domain" description="SIS" evidence="6">
    <location>
        <begin position="28"/>
        <end position="165"/>
    </location>
</feature>
<keyword evidence="5" id="KW-0315">Glutamine amidotransferase</keyword>